<dbReference type="InterPro" id="IPR017900">
    <property type="entry name" value="4Fe4S_Fe_S_CS"/>
</dbReference>
<dbReference type="InterPro" id="IPR050294">
    <property type="entry name" value="RnfB_subfamily"/>
</dbReference>
<dbReference type="GO" id="GO:0046872">
    <property type="term" value="F:metal ion binding"/>
    <property type="evidence" value="ECO:0007669"/>
    <property type="project" value="UniProtKB-KW"/>
</dbReference>
<dbReference type="Proteomes" id="UP000320766">
    <property type="component" value="Unassembled WGS sequence"/>
</dbReference>
<evidence type="ECO:0000256" key="1">
    <source>
        <dbReference type="ARBA" id="ARBA00022448"/>
    </source>
</evidence>
<reference evidence="8 9" key="1">
    <citation type="journal article" date="2019" name="Nat. Microbiol.">
        <title>Wide diversity of methane and short-chain alkane metabolisms in uncultured archaea.</title>
        <authorList>
            <person name="Borrel G."/>
            <person name="Adam P.S."/>
            <person name="McKay L.J."/>
            <person name="Chen L.X."/>
            <person name="Sierra-Garcia I.N."/>
            <person name="Sieber C.M."/>
            <person name="Letourneur Q."/>
            <person name="Ghozlane A."/>
            <person name="Andersen G.L."/>
            <person name="Li W.J."/>
            <person name="Hallam S.J."/>
            <person name="Muyzer G."/>
            <person name="de Oliveira V.M."/>
            <person name="Inskeep W.P."/>
            <person name="Banfield J.F."/>
            <person name="Gribaldo S."/>
        </authorList>
    </citation>
    <scope>NUCLEOTIDE SEQUENCE [LARGE SCALE GENOMIC DNA]</scope>
    <source>
        <strain evidence="8">NM1b</strain>
    </source>
</reference>
<dbReference type="Gene3D" id="3.30.70.20">
    <property type="match status" value="2"/>
</dbReference>
<keyword evidence="6" id="KW-0411">Iron-sulfur</keyword>
<dbReference type="SUPFAM" id="SSF54862">
    <property type="entry name" value="4Fe-4S ferredoxins"/>
    <property type="match status" value="1"/>
</dbReference>
<evidence type="ECO:0000259" key="7">
    <source>
        <dbReference type="PROSITE" id="PS51379"/>
    </source>
</evidence>
<protein>
    <submittedName>
        <fullName evidence="8">4Fe-4S dicluster domain-containing protein</fullName>
    </submittedName>
</protein>
<dbReference type="GO" id="GO:0051539">
    <property type="term" value="F:4 iron, 4 sulfur cluster binding"/>
    <property type="evidence" value="ECO:0007669"/>
    <property type="project" value="UniProtKB-KW"/>
</dbReference>
<evidence type="ECO:0000256" key="2">
    <source>
        <dbReference type="ARBA" id="ARBA00022485"/>
    </source>
</evidence>
<dbReference type="PANTHER" id="PTHR42859">
    <property type="entry name" value="OXIDOREDUCTASE"/>
    <property type="match status" value="1"/>
</dbReference>
<keyword evidence="1" id="KW-0813">Transport</keyword>
<dbReference type="Pfam" id="PF12800">
    <property type="entry name" value="Fer4_4"/>
    <property type="match status" value="1"/>
</dbReference>
<evidence type="ECO:0000256" key="6">
    <source>
        <dbReference type="ARBA" id="ARBA00023014"/>
    </source>
</evidence>
<dbReference type="GO" id="GO:0016491">
    <property type="term" value="F:oxidoreductase activity"/>
    <property type="evidence" value="ECO:0007669"/>
    <property type="project" value="UniProtKB-ARBA"/>
</dbReference>
<comment type="caution">
    <text evidence="8">The sequence shown here is derived from an EMBL/GenBank/DDBJ whole genome shotgun (WGS) entry which is preliminary data.</text>
</comment>
<keyword evidence="2" id="KW-0004">4Fe-4S</keyword>
<dbReference type="PROSITE" id="PS51379">
    <property type="entry name" value="4FE4S_FER_2"/>
    <property type="match status" value="2"/>
</dbReference>
<dbReference type="PROSITE" id="PS00198">
    <property type="entry name" value="4FE4S_FER_1"/>
    <property type="match status" value="1"/>
</dbReference>
<evidence type="ECO:0000256" key="3">
    <source>
        <dbReference type="ARBA" id="ARBA00022723"/>
    </source>
</evidence>
<evidence type="ECO:0000313" key="9">
    <source>
        <dbReference type="Proteomes" id="UP000320766"/>
    </source>
</evidence>
<keyword evidence="5" id="KW-0408">Iron</keyword>
<gene>
    <name evidence="8" type="ORF">EF807_02545</name>
</gene>
<dbReference type="Pfam" id="PF13247">
    <property type="entry name" value="Fer4_11"/>
    <property type="match status" value="1"/>
</dbReference>
<organism evidence="8 9">
    <name type="scientific">Candidatus Methanolliviera hydrocarbonicum</name>
    <dbReference type="NCBI Taxonomy" id="2491085"/>
    <lineage>
        <taxon>Archaea</taxon>
        <taxon>Methanobacteriati</taxon>
        <taxon>Methanobacteriota</taxon>
        <taxon>Candidatus Methanoliparia</taxon>
        <taxon>Candidatus Methanoliparales</taxon>
        <taxon>Candidatus Methanollivieraceae</taxon>
        <taxon>Candidatus Methanolliviera</taxon>
    </lineage>
</organism>
<dbReference type="PANTHER" id="PTHR42859:SF10">
    <property type="entry name" value="DIMETHYLSULFOXIDE REDUCTASE CHAIN B"/>
    <property type="match status" value="1"/>
</dbReference>
<sequence length="151" mass="16730">MVKFIFSDTDRCTGCGLCEIICSWHKEGVFNPLKSRIRTVRLGFADIAAACRMCENPPCVPQCPSRALTQREDGVIEVDEERCDGCGWCAEVCPYGAINIHPKKTALICDMCGGDPECVKACPTDALILVNQEEIPKYLRKDLMEIKLGDI</sequence>
<keyword evidence="4" id="KW-0249">Electron transport</keyword>
<name>A0A520KXP9_9EURY</name>
<feature type="domain" description="4Fe-4S ferredoxin-type" evidence="7">
    <location>
        <begin position="3"/>
        <end position="22"/>
    </location>
</feature>
<dbReference type="CDD" id="cd10550">
    <property type="entry name" value="DMSOR_beta_like"/>
    <property type="match status" value="1"/>
</dbReference>
<evidence type="ECO:0000313" key="8">
    <source>
        <dbReference type="EMBL" id="RZN71048.1"/>
    </source>
</evidence>
<evidence type="ECO:0000256" key="4">
    <source>
        <dbReference type="ARBA" id="ARBA00022982"/>
    </source>
</evidence>
<accession>A0A520KXP9</accession>
<proteinExistence type="predicted"/>
<feature type="domain" description="4Fe-4S ferredoxin-type" evidence="7">
    <location>
        <begin position="74"/>
        <end position="103"/>
    </location>
</feature>
<dbReference type="InterPro" id="IPR017896">
    <property type="entry name" value="4Fe4S_Fe-S-bd"/>
</dbReference>
<evidence type="ECO:0000256" key="5">
    <source>
        <dbReference type="ARBA" id="ARBA00023004"/>
    </source>
</evidence>
<dbReference type="EMBL" id="RXIL01000046">
    <property type="protein sequence ID" value="RZN71048.1"/>
    <property type="molecule type" value="Genomic_DNA"/>
</dbReference>
<keyword evidence="3" id="KW-0479">Metal-binding</keyword>
<dbReference type="AlphaFoldDB" id="A0A520KXP9"/>